<proteinExistence type="predicted"/>
<gene>
    <name evidence="2" type="ORF">RCOM_0168970</name>
</gene>
<reference evidence="3" key="1">
    <citation type="journal article" date="2010" name="Nat. Biotechnol.">
        <title>Draft genome sequence of the oilseed species Ricinus communis.</title>
        <authorList>
            <person name="Chan A.P."/>
            <person name="Crabtree J."/>
            <person name="Zhao Q."/>
            <person name="Lorenzi H."/>
            <person name="Orvis J."/>
            <person name="Puiu D."/>
            <person name="Melake-Berhan A."/>
            <person name="Jones K.M."/>
            <person name="Redman J."/>
            <person name="Chen G."/>
            <person name="Cahoon E.B."/>
            <person name="Gedil M."/>
            <person name="Stanke M."/>
            <person name="Haas B.J."/>
            <person name="Wortman J.R."/>
            <person name="Fraser-Liggett C.M."/>
            <person name="Ravel J."/>
            <person name="Rabinowicz P.D."/>
        </authorList>
    </citation>
    <scope>NUCLEOTIDE SEQUENCE [LARGE SCALE GENOMIC DNA]</scope>
    <source>
        <strain evidence="3">cv. Hale</strain>
    </source>
</reference>
<dbReference type="AlphaFoldDB" id="B9TC03"/>
<organism evidence="2 3">
    <name type="scientific">Ricinus communis</name>
    <name type="common">Castor bean</name>
    <dbReference type="NCBI Taxonomy" id="3988"/>
    <lineage>
        <taxon>Eukaryota</taxon>
        <taxon>Viridiplantae</taxon>
        <taxon>Streptophyta</taxon>
        <taxon>Embryophyta</taxon>
        <taxon>Tracheophyta</taxon>
        <taxon>Spermatophyta</taxon>
        <taxon>Magnoliopsida</taxon>
        <taxon>eudicotyledons</taxon>
        <taxon>Gunneridae</taxon>
        <taxon>Pentapetalae</taxon>
        <taxon>rosids</taxon>
        <taxon>fabids</taxon>
        <taxon>Malpighiales</taxon>
        <taxon>Euphorbiaceae</taxon>
        <taxon>Acalyphoideae</taxon>
        <taxon>Acalypheae</taxon>
        <taxon>Ricinus</taxon>
    </lineage>
</organism>
<evidence type="ECO:0000313" key="2">
    <source>
        <dbReference type="EMBL" id="EEF26613.1"/>
    </source>
</evidence>
<protein>
    <submittedName>
        <fullName evidence="2">Uncharacterized protein</fullName>
    </submittedName>
</protein>
<sequence length="61" mass="6297">MTRSSPSKALTRVDLPTLGRPTMAILGGKSSSSVASGSGGKSARARLIRSRTPSPWAEEIA</sequence>
<evidence type="ECO:0000313" key="3">
    <source>
        <dbReference type="Proteomes" id="UP000008311"/>
    </source>
</evidence>
<accession>B9TC03</accession>
<feature type="compositionally biased region" description="Low complexity" evidence="1">
    <location>
        <begin position="27"/>
        <end position="36"/>
    </location>
</feature>
<evidence type="ECO:0000256" key="1">
    <source>
        <dbReference type="SAM" id="MobiDB-lite"/>
    </source>
</evidence>
<name>B9TC03_RICCO</name>
<dbReference type="Proteomes" id="UP000008311">
    <property type="component" value="Unassembled WGS sequence"/>
</dbReference>
<feature type="region of interest" description="Disordered" evidence="1">
    <location>
        <begin position="24"/>
        <end position="61"/>
    </location>
</feature>
<dbReference type="EMBL" id="EQ976880">
    <property type="protein sequence ID" value="EEF26613.1"/>
    <property type="molecule type" value="Genomic_DNA"/>
</dbReference>
<keyword evidence="3" id="KW-1185">Reference proteome</keyword>
<dbReference type="InParanoid" id="B9TC03"/>